<evidence type="ECO:0000313" key="5">
    <source>
        <dbReference type="EMBL" id="MDE1460868.1"/>
    </source>
</evidence>
<keyword evidence="4" id="KW-0275">Fatty acid biosynthesis</keyword>
<proteinExistence type="predicted"/>
<evidence type="ECO:0000256" key="4">
    <source>
        <dbReference type="ARBA" id="ARBA00023160"/>
    </source>
</evidence>
<evidence type="ECO:0000256" key="1">
    <source>
        <dbReference type="ARBA" id="ARBA00022516"/>
    </source>
</evidence>
<evidence type="ECO:0000256" key="3">
    <source>
        <dbReference type="ARBA" id="ARBA00023098"/>
    </source>
</evidence>
<dbReference type="InterPro" id="IPR007431">
    <property type="entry name" value="ACP_PD"/>
</dbReference>
<dbReference type="Pfam" id="PF04336">
    <property type="entry name" value="ACP_PD"/>
    <property type="match status" value="1"/>
</dbReference>
<dbReference type="EMBL" id="JAPMOU010000002">
    <property type="protein sequence ID" value="MDE1460868.1"/>
    <property type="molecule type" value="Genomic_DNA"/>
</dbReference>
<comment type="caution">
    <text evidence="5">The sequence shown here is derived from an EMBL/GenBank/DDBJ whole genome shotgun (WGS) entry which is preliminary data.</text>
</comment>
<accession>A0ABT5U3B9</accession>
<keyword evidence="4" id="KW-0276">Fatty acid metabolism</keyword>
<keyword evidence="6" id="KW-1185">Reference proteome</keyword>
<gene>
    <name evidence="5" type="ORF">ORQ98_02685</name>
</gene>
<dbReference type="PANTHER" id="PTHR38764:SF1">
    <property type="entry name" value="ACYL CARRIER PROTEIN PHOSPHODIESTERASE"/>
    <property type="match status" value="1"/>
</dbReference>
<reference evidence="5 6" key="1">
    <citation type="submission" date="2022-11" db="EMBL/GenBank/DDBJ databases">
        <title>Spartinivicinus poritis sp. nov., isolated from scleractinian coral Porites lutea.</title>
        <authorList>
            <person name="Zhang G."/>
            <person name="Cai L."/>
            <person name="Wei Q."/>
        </authorList>
    </citation>
    <scope>NUCLEOTIDE SEQUENCE [LARGE SCALE GENOMIC DNA]</scope>
    <source>
        <strain evidence="5 6">A2-2</strain>
    </source>
</reference>
<evidence type="ECO:0000313" key="6">
    <source>
        <dbReference type="Proteomes" id="UP001528823"/>
    </source>
</evidence>
<keyword evidence="2" id="KW-0378">Hydrolase</keyword>
<keyword evidence="3" id="KW-0443">Lipid metabolism</keyword>
<evidence type="ECO:0000256" key="2">
    <source>
        <dbReference type="ARBA" id="ARBA00022801"/>
    </source>
</evidence>
<name>A0ABT5U3B9_9GAMM</name>
<keyword evidence="1" id="KW-0444">Lipid biosynthesis</keyword>
<dbReference type="Proteomes" id="UP001528823">
    <property type="component" value="Unassembled WGS sequence"/>
</dbReference>
<organism evidence="5 6">
    <name type="scientific">Spartinivicinus poritis</name>
    <dbReference type="NCBI Taxonomy" id="2994640"/>
    <lineage>
        <taxon>Bacteria</taxon>
        <taxon>Pseudomonadati</taxon>
        <taxon>Pseudomonadota</taxon>
        <taxon>Gammaproteobacteria</taxon>
        <taxon>Oceanospirillales</taxon>
        <taxon>Zooshikellaceae</taxon>
        <taxon>Spartinivicinus</taxon>
    </lineage>
</organism>
<sequence length="179" mass="21015">MGDFCKGVDLNRLPEAVKLGIYNHRAVDRFTDNHVVVQGLKPLFDRRFRRFSGIITDVIFDHFLIKHWSTFSDTPLHRFIEHSYNALWLHRQWMPAPMTDTVGRIIEHNGLMAYGSLEGVRMTLLRLSQRIRFDNPLAESQTEILKNYTKLDDGFLQFFPELIEYIDHLAIEVENAQLN</sequence>
<dbReference type="PANTHER" id="PTHR38764">
    <property type="entry name" value="ACYL CARRIER PROTEIN PHOSPHODIESTERASE"/>
    <property type="match status" value="1"/>
</dbReference>
<protein>
    <submittedName>
        <fullName evidence="5">Acyl carrier protein phosphodiesterase</fullName>
    </submittedName>
</protein>